<dbReference type="InterPro" id="IPR036185">
    <property type="entry name" value="DNA_heli_DnaB-like_N_sf"/>
</dbReference>
<organism evidence="1 2">
    <name type="scientific">Longimycelium tulufanense</name>
    <dbReference type="NCBI Taxonomy" id="907463"/>
    <lineage>
        <taxon>Bacteria</taxon>
        <taxon>Bacillati</taxon>
        <taxon>Actinomycetota</taxon>
        <taxon>Actinomycetes</taxon>
        <taxon>Pseudonocardiales</taxon>
        <taxon>Pseudonocardiaceae</taxon>
        <taxon>Longimycelium</taxon>
    </lineage>
</organism>
<dbReference type="AlphaFoldDB" id="A0A8J3CHG0"/>
<keyword evidence="2" id="KW-1185">Reference proteome</keyword>
<reference evidence="1" key="2">
    <citation type="submission" date="2020-09" db="EMBL/GenBank/DDBJ databases">
        <authorList>
            <person name="Sun Q."/>
            <person name="Zhou Y."/>
        </authorList>
    </citation>
    <scope>NUCLEOTIDE SEQUENCE</scope>
    <source>
        <strain evidence="1">CGMCC 4.5737</strain>
    </source>
</reference>
<name>A0A8J3CHG0_9PSEU</name>
<protein>
    <submittedName>
        <fullName evidence="1">Uncharacterized protein</fullName>
    </submittedName>
</protein>
<dbReference type="RefSeq" id="WP_189060110.1">
    <property type="nucleotide sequence ID" value="NZ_BMMK01000021.1"/>
</dbReference>
<dbReference type="EMBL" id="BMMK01000021">
    <property type="protein sequence ID" value="GGM67098.1"/>
    <property type="molecule type" value="Genomic_DNA"/>
</dbReference>
<accession>A0A8J3CHG0</accession>
<sequence length="212" mass="22335">MIQERRSGGPRQDTAAEVFAETGAEASASVPRVGEGLALPSGPSPVTDVERAFVGALLHCSAARAERVLSVVADEDLGDPAARGVLEVVRRLVGRGVAPDPAAVVAEARSAGLVAGEYRLSRFGSFVATVYTSSALPASLGFYAACVLEGAVRRRLVQVGQRLVQAAETSPFEALHRHVRAEVEGWRVLRDRYVAFTAAARERSVSVREGAA</sequence>
<dbReference type="GO" id="GO:0003678">
    <property type="term" value="F:DNA helicase activity"/>
    <property type="evidence" value="ECO:0007669"/>
    <property type="project" value="InterPro"/>
</dbReference>
<dbReference type="GO" id="GO:0005524">
    <property type="term" value="F:ATP binding"/>
    <property type="evidence" value="ECO:0007669"/>
    <property type="project" value="InterPro"/>
</dbReference>
<comment type="caution">
    <text evidence="1">The sequence shown here is derived from an EMBL/GenBank/DDBJ whole genome shotgun (WGS) entry which is preliminary data.</text>
</comment>
<gene>
    <name evidence="1" type="ORF">GCM10012275_42030</name>
</gene>
<evidence type="ECO:0000313" key="1">
    <source>
        <dbReference type="EMBL" id="GGM67098.1"/>
    </source>
</evidence>
<reference evidence="1" key="1">
    <citation type="journal article" date="2014" name="Int. J. Syst. Evol. Microbiol.">
        <title>Complete genome sequence of Corynebacterium casei LMG S-19264T (=DSM 44701T), isolated from a smear-ripened cheese.</title>
        <authorList>
            <consortium name="US DOE Joint Genome Institute (JGI-PGF)"/>
            <person name="Walter F."/>
            <person name="Albersmeier A."/>
            <person name="Kalinowski J."/>
            <person name="Ruckert C."/>
        </authorList>
    </citation>
    <scope>NUCLEOTIDE SEQUENCE</scope>
    <source>
        <strain evidence="1">CGMCC 4.5737</strain>
    </source>
</reference>
<dbReference type="Proteomes" id="UP000637578">
    <property type="component" value="Unassembled WGS sequence"/>
</dbReference>
<dbReference type="Gene3D" id="1.10.860.10">
    <property type="entry name" value="DNAb Helicase, Chain A"/>
    <property type="match status" value="1"/>
</dbReference>
<proteinExistence type="predicted"/>
<dbReference type="GO" id="GO:0006260">
    <property type="term" value="P:DNA replication"/>
    <property type="evidence" value="ECO:0007669"/>
    <property type="project" value="InterPro"/>
</dbReference>
<evidence type="ECO:0000313" key="2">
    <source>
        <dbReference type="Proteomes" id="UP000637578"/>
    </source>
</evidence>
<dbReference type="InterPro" id="IPR016136">
    <property type="entry name" value="DNA_helicase_N/primase_C"/>
</dbReference>
<dbReference type="SUPFAM" id="SSF48024">
    <property type="entry name" value="N-terminal domain of DnaB helicase"/>
    <property type="match status" value="1"/>
</dbReference>